<evidence type="ECO:0000313" key="1">
    <source>
        <dbReference type="EMBL" id="GBP60505.1"/>
    </source>
</evidence>
<keyword evidence="2" id="KW-1185">Reference proteome</keyword>
<organism evidence="1 2">
    <name type="scientific">Eumeta variegata</name>
    <name type="common">Bagworm moth</name>
    <name type="synonym">Eumeta japonica</name>
    <dbReference type="NCBI Taxonomy" id="151549"/>
    <lineage>
        <taxon>Eukaryota</taxon>
        <taxon>Metazoa</taxon>
        <taxon>Ecdysozoa</taxon>
        <taxon>Arthropoda</taxon>
        <taxon>Hexapoda</taxon>
        <taxon>Insecta</taxon>
        <taxon>Pterygota</taxon>
        <taxon>Neoptera</taxon>
        <taxon>Endopterygota</taxon>
        <taxon>Lepidoptera</taxon>
        <taxon>Glossata</taxon>
        <taxon>Ditrysia</taxon>
        <taxon>Tineoidea</taxon>
        <taxon>Psychidae</taxon>
        <taxon>Oiketicinae</taxon>
        <taxon>Eumeta</taxon>
    </lineage>
</organism>
<reference evidence="1 2" key="1">
    <citation type="journal article" date="2019" name="Commun. Biol.">
        <title>The bagworm genome reveals a unique fibroin gene that provides high tensile strength.</title>
        <authorList>
            <person name="Kono N."/>
            <person name="Nakamura H."/>
            <person name="Ohtoshi R."/>
            <person name="Tomita M."/>
            <person name="Numata K."/>
            <person name="Arakawa K."/>
        </authorList>
    </citation>
    <scope>NUCLEOTIDE SEQUENCE [LARGE SCALE GENOMIC DNA]</scope>
</reference>
<name>A0A4C1XE88_EUMVA</name>
<evidence type="ECO:0000313" key="2">
    <source>
        <dbReference type="Proteomes" id="UP000299102"/>
    </source>
</evidence>
<dbReference type="Proteomes" id="UP000299102">
    <property type="component" value="Unassembled WGS sequence"/>
</dbReference>
<accession>A0A4C1XE88</accession>
<sequence length="138" mass="14636">MKYCVGFAHKSRPREALCRPRGNEGGACVAPRGAAAGTSHFHPAPLTTVSIVQPLINYISLFGAQCAGGNRCAAATMLSFMLRSCKNVAGLGTVKVSRGEAAVGGPGRAACAKCQWHVNEVPLERAHTRTLLYLRRMV</sequence>
<gene>
    <name evidence="1" type="ORF">EVAR_46713_1</name>
</gene>
<dbReference type="AlphaFoldDB" id="A0A4C1XE88"/>
<proteinExistence type="predicted"/>
<dbReference type="EMBL" id="BGZK01000789">
    <property type="protein sequence ID" value="GBP60505.1"/>
    <property type="molecule type" value="Genomic_DNA"/>
</dbReference>
<protein>
    <submittedName>
        <fullName evidence="1">Uncharacterized protein</fullName>
    </submittedName>
</protein>
<comment type="caution">
    <text evidence="1">The sequence shown here is derived from an EMBL/GenBank/DDBJ whole genome shotgun (WGS) entry which is preliminary data.</text>
</comment>